<evidence type="ECO:0008006" key="3">
    <source>
        <dbReference type="Google" id="ProtNLM"/>
    </source>
</evidence>
<evidence type="ECO:0000313" key="1">
    <source>
        <dbReference type="EMBL" id="KKR33059.1"/>
    </source>
</evidence>
<name>A0A0G0PY48_9BACT</name>
<dbReference type="AlphaFoldDB" id="A0A0G0PY48"/>
<dbReference type="SUPFAM" id="SSF46689">
    <property type="entry name" value="Homeodomain-like"/>
    <property type="match status" value="1"/>
</dbReference>
<protein>
    <recommendedName>
        <fullName evidence="3">Antitoxin</fullName>
    </recommendedName>
</protein>
<sequence>MPQYIVSNPEIMSGVPVIKGTRIPISRIVFLLNEGHTIDSVHDLYPQIEKKVLHEAVKELIREIDRRSYEKTSPV</sequence>
<evidence type="ECO:0000313" key="2">
    <source>
        <dbReference type="Proteomes" id="UP000034539"/>
    </source>
</evidence>
<proteinExistence type="predicted"/>
<dbReference type="PANTHER" id="PTHR34849:SF3">
    <property type="entry name" value="SSR2962 PROTEIN"/>
    <property type="match status" value="1"/>
</dbReference>
<dbReference type="Gene3D" id="1.10.10.10">
    <property type="entry name" value="Winged helix-like DNA-binding domain superfamily/Winged helix DNA-binding domain"/>
    <property type="match status" value="1"/>
</dbReference>
<accession>A0A0G0PY48</accession>
<dbReference type="InterPro" id="IPR036388">
    <property type="entry name" value="WH-like_DNA-bd_sf"/>
</dbReference>
<dbReference type="EMBL" id="LBXN01000025">
    <property type="protein sequence ID" value="KKR33059.1"/>
    <property type="molecule type" value="Genomic_DNA"/>
</dbReference>
<dbReference type="PANTHER" id="PTHR34849">
    <property type="entry name" value="SSL5025 PROTEIN"/>
    <property type="match status" value="1"/>
</dbReference>
<dbReference type="Proteomes" id="UP000034539">
    <property type="component" value="Unassembled WGS sequence"/>
</dbReference>
<gene>
    <name evidence="1" type="ORF">UT63_C0025G0036</name>
</gene>
<dbReference type="Pfam" id="PF04255">
    <property type="entry name" value="DUF433"/>
    <property type="match status" value="1"/>
</dbReference>
<dbReference type="InterPro" id="IPR007367">
    <property type="entry name" value="DUF433"/>
</dbReference>
<organism evidence="1 2">
    <name type="scientific">Candidatus Gottesmanbacteria bacterium GW2011_GWC2_39_8</name>
    <dbReference type="NCBI Taxonomy" id="1618450"/>
    <lineage>
        <taxon>Bacteria</taxon>
        <taxon>Candidatus Gottesmaniibacteriota</taxon>
    </lineage>
</organism>
<dbReference type="InterPro" id="IPR009057">
    <property type="entry name" value="Homeodomain-like_sf"/>
</dbReference>
<reference evidence="1 2" key="1">
    <citation type="journal article" date="2015" name="Nature">
        <title>rRNA introns, odd ribosomes, and small enigmatic genomes across a large radiation of phyla.</title>
        <authorList>
            <person name="Brown C.T."/>
            <person name="Hug L.A."/>
            <person name="Thomas B.C."/>
            <person name="Sharon I."/>
            <person name="Castelle C.J."/>
            <person name="Singh A."/>
            <person name="Wilkins M.J."/>
            <person name="Williams K.H."/>
            <person name="Banfield J.F."/>
        </authorList>
    </citation>
    <scope>NUCLEOTIDE SEQUENCE [LARGE SCALE GENOMIC DNA]</scope>
</reference>
<comment type="caution">
    <text evidence="1">The sequence shown here is derived from an EMBL/GenBank/DDBJ whole genome shotgun (WGS) entry which is preliminary data.</text>
</comment>